<geneLocation type="plasmid" evidence="2">
    <name>pLPU83b</name>
</geneLocation>
<organism evidence="2 3">
    <name type="scientific">Rhizobium favelukesii</name>
    <dbReference type="NCBI Taxonomy" id="348824"/>
    <lineage>
        <taxon>Bacteria</taxon>
        <taxon>Pseudomonadati</taxon>
        <taxon>Pseudomonadota</taxon>
        <taxon>Alphaproteobacteria</taxon>
        <taxon>Hyphomicrobiales</taxon>
        <taxon>Rhizobiaceae</taxon>
        <taxon>Rhizobium/Agrobacterium group</taxon>
        <taxon>Rhizobium</taxon>
    </lineage>
</organism>
<reference evidence="2" key="1">
    <citation type="submission" date="2013-11" db="EMBL/GenBank/DDBJ databases">
        <title>Draft genome sequence of the broad-host-range Rhizobium sp. LPU83 strain, a member of the low-genetic diversity Oregon-like Rhizobium sp. group.</title>
        <authorList>
            <person name="Wibberg D."/>
            <person name="Puehler A."/>
            <person name="Schlueter A."/>
        </authorList>
    </citation>
    <scope>NUCLEOTIDE SEQUENCE [LARGE SCALE GENOMIC DNA]</scope>
    <source>
        <strain evidence="2">LPU83</strain>
        <plasmid evidence="2">pLPU83b</plasmid>
    </source>
</reference>
<proteinExistence type="predicted"/>
<dbReference type="EMBL" id="CBYB010000037">
    <property type="protein sequence ID" value="CDM60369.1"/>
    <property type="molecule type" value="Genomic_DNA"/>
</dbReference>
<dbReference type="CDD" id="cd00093">
    <property type="entry name" value="HTH_XRE"/>
    <property type="match status" value="1"/>
</dbReference>
<keyword evidence="3" id="KW-1185">Reference proteome</keyword>
<name>W6RHS7_9HYPH</name>
<evidence type="ECO:0000259" key="1">
    <source>
        <dbReference type="PROSITE" id="PS50943"/>
    </source>
</evidence>
<sequence length="144" mass="15951">MLHRLEKKTPNEVDVLVGQRIRMRRIRMEMAQQALGEAIGVTFQQVQKYEKGRSRIGAGRLQLIADTLGVPVSYFFGDAPKDGSASDESSGSGKNDVKSEGVEFLEFVATPDGLALMRAFSRITDDRVRNQIVNLVKTLAEPDL</sequence>
<gene>
    <name evidence="2" type="ORF">LPU83_pLPU83b_0383</name>
</gene>
<dbReference type="Gene3D" id="1.10.260.40">
    <property type="entry name" value="lambda repressor-like DNA-binding domains"/>
    <property type="match status" value="1"/>
</dbReference>
<keyword evidence="2" id="KW-0614">Plasmid</keyword>
<dbReference type="Pfam" id="PF01381">
    <property type="entry name" value="HTH_3"/>
    <property type="match status" value="1"/>
</dbReference>
<dbReference type="SMART" id="SM00530">
    <property type="entry name" value="HTH_XRE"/>
    <property type="match status" value="1"/>
</dbReference>
<evidence type="ECO:0000313" key="3">
    <source>
        <dbReference type="Proteomes" id="UP000019443"/>
    </source>
</evidence>
<feature type="domain" description="HTH cro/C1-type" evidence="1">
    <location>
        <begin position="21"/>
        <end position="75"/>
    </location>
</feature>
<dbReference type="PROSITE" id="PS50943">
    <property type="entry name" value="HTH_CROC1"/>
    <property type="match status" value="1"/>
</dbReference>
<comment type="caution">
    <text evidence="2">The sequence shown here is derived from an EMBL/GenBank/DDBJ whole genome shotgun (WGS) entry which is preliminary data.</text>
</comment>
<dbReference type="GO" id="GO:0003677">
    <property type="term" value="F:DNA binding"/>
    <property type="evidence" value="ECO:0007669"/>
    <property type="project" value="InterPro"/>
</dbReference>
<dbReference type="InterPro" id="IPR010982">
    <property type="entry name" value="Lambda_DNA-bd_dom_sf"/>
</dbReference>
<evidence type="ECO:0000313" key="2">
    <source>
        <dbReference type="EMBL" id="CDM60369.1"/>
    </source>
</evidence>
<dbReference type="SUPFAM" id="SSF47413">
    <property type="entry name" value="lambda repressor-like DNA-binding domains"/>
    <property type="match status" value="1"/>
</dbReference>
<dbReference type="InterPro" id="IPR001387">
    <property type="entry name" value="Cro/C1-type_HTH"/>
</dbReference>
<dbReference type="AlphaFoldDB" id="W6RHS7"/>
<dbReference type="Proteomes" id="UP000019443">
    <property type="component" value="Unassembled WGS sequence"/>
</dbReference>
<accession>W6RHS7</accession>
<protein>
    <recommendedName>
        <fullName evidence="1">HTH cro/C1-type domain-containing protein</fullName>
    </recommendedName>
</protein>